<organism evidence="2 3">
    <name type="scientific">Moniliophthora roreri (strain MCA 2997)</name>
    <name type="common">Cocoa frosty pod rot fungus</name>
    <name type="synonym">Crinipellis roreri</name>
    <dbReference type="NCBI Taxonomy" id="1381753"/>
    <lineage>
        <taxon>Eukaryota</taxon>
        <taxon>Fungi</taxon>
        <taxon>Dikarya</taxon>
        <taxon>Basidiomycota</taxon>
        <taxon>Agaricomycotina</taxon>
        <taxon>Agaricomycetes</taxon>
        <taxon>Agaricomycetidae</taxon>
        <taxon>Agaricales</taxon>
        <taxon>Marasmiineae</taxon>
        <taxon>Marasmiaceae</taxon>
        <taxon>Moniliophthora</taxon>
    </lineage>
</organism>
<feature type="region of interest" description="Disordered" evidence="1">
    <location>
        <begin position="181"/>
        <end position="428"/>
    </location>
</feature>
<feature type="compositionally biased region" description="Basic and acidic residues" evidence="1">
    <location>
        <begin position="487"/>
        <end position="498"/>
    </location>
</feature>
<protein>
    <submittedName>
        <fullName evidence="2">Uncharacterized protein</fullName>
    </submittedName>
</protein>
<comment type="caution">
    <text evidence="2">The sequence shown here is derived from an EMBL/GenBank/DDBJ whole genome shotgun (WGS) entry which is preliminary data.</text>
</comment>
<feature type="region of interest" description="Disordered" evidence="1">
    <location>
        <begin position="465"/>
        <end position="590"/>
    </location>
</feature>
<keyword evidence="3" id="KW-1185">Reference proteome</keyword>
<gene>
    <name evidence="2" type="ORF">Moror_11525</name>
</gene>
<feature type="compositionally biased region" description="Low complexity" evidence="1">
    <location>
        <begin position="519"/>
        <end position="531"/>
    </location>
</feature>
<feature type="compositionally biased region" description="Polar residues" evidence="1">
    <location>
        <begin position="408"/>
        <end position="421"/>
    </location>
</feature>
<dbReference type="EMBL" id="AWSO01001383">
    <property type="protein sequence ID" value="ESK84022.1"/>
    <property type="molecule type" value="Genomic_DNA"/>
</dbReference>
<name>V2WR01_MONRO</name>
<feature type="compositionally biased region" description="Basic and acidic residues" evidence="1">
    <location>
        <begin position="465"/>
        <end position="477"/>
    </location>
</feature>
<feature type="compositionally biased region" description="Basic and acidic residues" evidence="1">
    <location>
        <begin position="290"/>
        <end position="304"/>
    </location>
</feature>
<feature type="compositionally biased region" description="Acidic residues" evidence="1">
    <location>
        <begin position="238"/>
        <end position="259"/>
    </location>
</feature>
<dbReference type="HOGENOM" id="CLU_462381_0_0_1"/>
<evidence type="ECO:0000313" key="3">
    <source>
        <dbReference type="Proteomes" id="UP000017559"/>
    </source>
</evidence>
<evidence type="ECO:0000313" key="2">
    <source>
        <dbReference type="EMBL" id="ESK84022.1"/>
    </source>
</evidence>
<sequence>MLKHLEPKWGKGIGTLNVDSSGNIGVIQANHHKAFDSGAFMFFPTVEVIEEIMVYALAPGTKDLFDQKFDNEFWIYSFVPLSFNADRSIFIKNTDENLPGSAEDKFANALGYTECPYPYDHPVLRAIESHIHPFYAIFNAGQKIAALGDMERAKLYQREPSALLVFKIYDVWTAEYISQKPNEQRDRHNKADANDGISPKDQGDLPNPIDVHDDLDSSVGGAAEAKEKGKLLPGIMEEVSDVSDGEDTEASDGEEDDTKDYDSSLNGENATVFGAPPAFTITDTTATGHHGQDDPANQDHDFFGPRHHATSKSAVTAPAAFKLSGTKDSNTRLSNRFGGPKSTHESPLRSKSLTGRSHSLLDLSQRPSIVSEPRNGKQPGMSYDSSLEVHQRLKIPRRPGVHPHKSYGPNQKLLQSSSTGLASRKGSAVHHYNDVGTLPHPGYMSKDLIAKRSYRLDELASIHRKQSEENMRRERARNPHYPISEPASHRQNAERERSTSSFQSSSAPNLEMPPPPVPTRSSSSSGSSNIPLVAQSDPRNATLGSSTRSSRSALPQLSIETGTSRSRSDDTSSSESPTKKRKPYSSPPPK</sequence>
<accession>V2WR01</accession>
<dbReference type="Proteomes" id="UP000017559">
    <property type="component" value="Unassembled WGS sequence"/>
</dbReference>
<evidence type="ECO:0000256" key="1">
    <source>
        <dbReference type="SAM" id="MobiDB-lite"/>
    </source>
</evidence>
<feature type="compositionally biased region" description="Basic residues" evidence="1">
    <location>
        <begin position="392"/>
        <end position="405"/>
    </location>
</feature>
<dbReference type="AlphaFoldDB" id="V2WR01"/>
<proteinExistence type="predicted"/>
<dbReference type="KEGG" id="mrr:Moror_11525"/>
<dbReference type="OrthoDB" id="3133596at2759"/>
<reference evidence="2 3" key="1">
    <citation type="journal article" date="2014" name="BMC Genomics">
        <title>Genome and secretome analysis of the hemibiotrophic fungal pathogen, Moniliophthora roreri, which causes frosty pod rot disease of cacao: mechanisms of the biotrophic and necrotrophic phases.</title>
        <authorList>
            <person name="Meinhardt L.W."/>
            <person name="Costa G.G.L."/>
            <person name="Thomazella D.P.T."/>
            <person name="Teixeira P.J.P.L."/>
            <person name="Carazzolle M.F."/>
            <person name="Schuster S.C."/>
            <person name="Carlson J.E."/>
            <person name="Guiltinan M.J."/>
            <person name="Mieczkowski P."/>
            <person name="Farmer A."/>
            <person name="Ramaraj T."/>
            <person name="Crozier J."/>
            <person name="Davis R.E."/>
            <person name="Shao J."/>
            <person name="Melnick R.L."/>
            <person name="Pereira G.A.G."/>
            <person name="Bailey B.A."/>
        </authorList>
    </citation>
    <scope>NUCLEOTIDE SEQUENCE [LARGE SCALE GENOMIC DNA]</scope>
    <source>
        <strain evidence="2 3">MCA 2997</strain>
    </source>
</reference>
<feature type="compositionally biased region" description="Polar residues" evidence="1">
    <location>
        <begin position="537"/>
        <end position="562"/>
    </location>
</feature>
<feature type="compositionally biased region" description="Basic and acidic residues" evidence="1">
    <location>
        <begin position="182"/>
        <end position="193"/>
    </location>
</feature>